<feature type="compositionally biased region" description="Polar residues" evidence="2">
    <location>
        <begin position="515"/>
        <end position="527"/>
    </location>
</feature>
<dbReference type="SUPFAM" id="SSF49879">
    <property type="entry name" value="SMAD/FHA domain"/>
    <property type="match status" value="1"/>
</dbReference>
<feature type="compositionally biased region" description="Polar residues" evidence="2">
    <location>
        <begin position="975"/>
        <end position="986"/>
    </location>
</feature>
<comment type="similarity">
    <text evidence="1">Belongs to the CEP170 family.</text>
</comment>
<dbReference type="InterPro" id="IPR000253">
    <property type="entry name" value="FHA_dom"/>
</dbReference>
<dbReference type="EMBL" id="CAAE01014532">
    <property type="protein sequence ID" value="CAF97092.1"/>
    <property type="molecule type" value="Genomic_DNA"/>
</dbReference>
<feature type="compositionally biased region" description="Polar residues" evidence="2">
    <location>
        <begin position="831"/>
        <end position="844"/>
    </location>
</feature>
<feature type="compositionally biased region" description="Low complexity" evidence="2">
    <location>
        <begin position="874"/>
        <end position="887"/>
    </location>
</feature>
<reference evidence="4" key="1">
    <citation type="journal article" date="2004" name="Nature">
        <title>Genome duplication in the teleost fish Tetraodon nigroviridis reveals the early vertebrate proto-karyotype.</title>
        <authorList>
            <person name="Jaillon O."/>
            <person name="Aury J.-M."/>
            <person name="Brunet F."/>
            <person name="Petit J.-L."/>
            <person name="Stange-Thomann N."/>
            <person name="Mauceli E."/>
            <person name="Bouneau L."/>
            <person name="Fischer C."/>
            <person name="Ozouf-Costaz C."/>
            <person name="Bernot A."/>
            <person name="Nicaud S."/>
            <person name="Jaffe D."/>
            <person name="Fisher S."/>
            <person name="Lutfalla G."/>
            <person name="Dossat C."/>
            <person name="Segurens B."/>
            <person name="Dasilva C."/>
            <person name="Salanoubat M."/>
            <person name="Levy M."/>
            <person name="Boudet N."/>
            <person name="Castellano S."/>
            <person name="Anthouard V."/>
            <person name="Jubin C."/>
            <person name="Castelli V."/>
            <person name="Katinka M."/>
            <person name="Vacherie B."/>
            <person name="Biemont C."/>
            <person name="Skalli Z."/>
            <person name="Cattolico L."/>
            <person name="Poulain J."/>
            <person name="De Berardinis V."/>
            <person name="Cruaud C."/>
            <person name="Duprat S."/>
            <person name="Brottier P."/>
            <person name="Coutanceau J.-P."/>
            <person name="Gouzy J."/>
            <person name="Parra G."/>
            <person name="Lardier G."/>
            <person name="Chapple C."/>
            <person name="McKernan K.J."/>
            <person name="McEwan P."/>
            <person name="Bosak S."/>
            <person name="Kellis M."/>
            <person name="Volff J.-N."/>
            <person name="Guigo R."/>
            <person name="Zody M.C."/>
            <person name="Mesirov J."/>
            <person name="Lindblad-Toh K."/>
            <person name="Birren B."/>
            <person name="Nusbaum C."/>
            <person name="Kahn D."/>
            <person name="Robinson-Rechavi M."/>
            <person name="Laudet V."/>
            <person name="Schachter V."/>
            <person name="Quetier F."/>
            <person name="Saurin W."/>
            <person name="Scarpelli C."/>
            <person name="Wincker P."/>
            <person name="Lander E.S."/>
            <person name="Weissenbach J."/>
            <person name="Roest Crollius H."/>
        </authorList>
    </citation>
    <scope>NUCLEOTIDE SEQUENCE [LARGE SCALE GENOMIC DNA]</scope>
</reference>
<feature type="region of interest" description="Disordered" evidence="2">
    <location>
        <begin position="303"/>
        <end position="326"/>
    </location>
</feature>
<dbReference type="Pfam" id="PF00498">
    <property type="entry name" value="FHA"/>
    <property type="match status" value="1"/>
</dbReference>
<dbReference type="InterPro" id="IPR029300">
    <property type="entry name" value="CEP170_C"/>
</dbReference>
<feature type="region of interest" description="Disordered" evidence="2">
    <location>
        <begin position="1106"/>
        <end position="1129"/>
    </location>
</feature>
<feature type="region of interest" description="Disordered" evidence="2">
    <location>
        <begin position="975"/>
        <end position="1040"/>
    </location>
</feature>
<dbReference type="PROSITE" id="PS50006">
    <property type="entry name" value="FHA_DOMAIN"/>
    <property type="match status" value="1"/>
</dbReference>
<feature type="compositionally biased region" description="Polar residues" evidence="2">
    <location>
        <begin position="411"/>
        <end position="432"/>
    </location>
</feature>
<feature type="compositionally biased region" description="Low complexity" evidence="2">
    <location>
        <begin position="1107"/>
        <end position="1129"/>
    </location>
</feature>
<feature type="compositionally biased region" description="Basic and acidic residues" evidence="2">
    <location>
        <begin position="187"/>
        <end position="220"/>
    </location>
</feature>
<comment type="caution">
    <text evidence="4">The sequence shown here is derived from an EMBL/GenBank/DDBJ whole genome shotgun (WGS) entry which is preliminary data.</text>
</comment>
<feature type="domain" description="FHA" evidence="3">
    <location>
        <begin position="23"/>
        <end position="73"/>
    </location>
</feature>
<dbReference type="Gene3D" id="2.60.200.20">
    <property type="match status" value="1"/>
</dbReference>
<feature type="compositionally biased region" description="Basic residues" evidence="2">
    <location>
        <begin position="1009"/>
        <end position="1029"/>
    </location>
</feature>
<dbReference type="PANTHER" id="PTHR15715:SF17">
    <property type="entry name" value="CENTROSOMAL PROTEIN OF 170 KDA"/>
    <property type="match status" value="1"/>
</dbReference>
<dbReference type="KEGG" id="tng:GSTEN00014348G001"/>
<evidence type="ECO:0000259" key="3">
    <source>
        <dbReference type="PROSITE" id="PS50006"/>
    </source>
</evidence>
<feature type="compositionally biased region" description="Basic and acidic residues" evidence="2">
    <location>
        <begin position="596"/>
        <end position="614"/>
    </location>
</feature>
<dbReference type="InterPro" id="IPR051176">
    <property type="entry name" value="Cent_Immune-Sig_Mod"/>
</dbReference>
<evidence type="ECO:0000256" key="2">
    <source>
        <dbReference type="SAM" id="MobiDB-lite"/>
    </source>
</evidence>
<dbReference type="OrthoDB" id="444265at2759"/>
<feature type="region of interest" description="Disordered" evidence="2">
    <location>
        <begin position="62"/>
        <end position="230"/>
    </location>
</feature>
<evidence type="ECO:0000256" key="1">
    <source>
        <dbReference type="ARBA" id="ARBA00010436"/>
    </source>
</evidence>
<gene>
    <name evidence="4" type="ORF">GSTENG00014348001</name>
</gene>
<feature type="compositionally biased region" description="Basic and acidic residues" evidence="2">
    <location>
        <begin position="729"/>
        <end position="741"/>
    </location>
</feature>
<feature type="compositionally biased region" description="Polar residues" evidence="2">
    <location>
        <begin position="795"/>
        <end position="809"/>
    </location>
</feature>
<feature type="compositionally biased region" description="Basic and acidic residues" evidence="2">
    <location>
        <begin position="459"/>
        <end position="474"/>
    </location>
</feature>
<feature type="compositionally biased region" description="Basic and acidic residues" evidence="2">
    <location>
        <begin position="149"/>
        <end position="159"/>
    </location>
</feature>
<feature type="compositionally biased region" description="Low complexity" evidence="2">
    <location>
        <begin position="552"/>
        <end position="566"/>
    </location>
</feature>
<organism evidence="4">
    <name type="scientific">Tetraodon nigroviridis</name>
    <name type="common">Spotted green pufferfish</name>
    <name type="synonym">Chelonodon nigroviridis</name>
    <dbReference type="NCBI Taxonomy" id="99883"/>
    <lineage>
        <taxon>Eukaryota</taxon>
        <taxon>Metazoa</taxon>
        <taxon>Chordata</taxon>
        <taxon>Craniata</taxon>
        <taxon>Vertebrata</taxon>
        <taxon>Euteleostomi</taxon>
        <taxon>Actinopterygii</taxon>
        <taxon>Neopterygii</taxon>
        <taxon>Teleostei</taxon>
        <taxon>Neoteleostei</taxon>
        <taxon>Acanthomorphata</taxon>
        <taxon>Eupercaria</taxon>
        <taxon>Tetraodontiformes</taxon>
        <taxon>Tetradontoidea</taxon>
        <taxon>Tetraodontidae</taxon>
        <taxon>Tetraodon</taxon>
    </lineage>
</organism>
<feature type="compositionally biased region" description="Basic and acidic residues" evidence="2">
    <location>
        <begin position="492"/>
        <end position="504"/>
    </location>
</feature>
<feature type="region of interest" description="Disordered" evidence="2">
    <location>
        <begin position="1156"/>
        <end position="1175"/>
    </location>
</feature>
<proteinExistence type="inferred from homology"/>
<dbReference type="Pfam" id="PF15308">
    <property type="entry name" value="CEP170_C"/>
    <property type="match status" value="1"/>
</dbReference>
<dbReference type="InterPro" id="IPR008984">
    <property type="entry name" value="SMAD_FHA_dom_sf"/>
</dbReference>
<evidence type="ECO:0000313" key="4">
    <source>
        <dbReference type="EMBL" id="CAF97092.1"/>
    </source>
</evidence>
<protein>
    <submittedName>
        <fullName evidence="4">(spotted green pufferfish) hypothetical protein</fullName>
    </submittedName>
</protein>
<feature type="region of interest" description="Disordered" evidence="2">
    <location>
        <begin position="729"/>
        <end position="935"/>
    </location>
</feature>
<dbReference type="PANTHER" id="PTHR15715">
    <property type="entry name" value="CENTROSOMAL PROTEIN OF 170 KDA"/>
    <property type="match status" value="1"/>
</dbReference>
<feature type="compositionally biased region" description="Low complexity" evidence="2">
    <location>
        <begin position="759"/>
        <end position="780"/>
    </location>
</feature>
<sequence length="1283" mass="137666">MSVTSWFLVSSGGTRHRLPREMIFVGRDDCELMLQSRSVDKQHAVINYEAATDEHKVKDLGSLNGVSVGQKGQTVEHRDEGEAGGLKLRRHEKFTSGLQLSHKPGSGDAHTSAHKPPAKTPTKAARSPGGGRATADGIPSSRDSQSKPVDTHKAEERTGADATVLPRGTPLYGQPSWWGDGDADDENSFKQESKSTKKQDGSLSDGKELRRGERAKEEIPHAASSQTSNYFEIPTKDAHMANNGIHEIPTKDTDGGVAPTSTGKSRVLAWIKNDPLGPQGHASFTIEFDNASPGKVTIKDHVSKFTPDQHRPRSKKSGAGSAGAGGRDLTTLQAAMMASECKVADWLAHNDPTVVRSESTEDDSKSIKSDVPVHLKRLKGKTPAPIPATVTAGAPTAARVLLKQRSEDQSIGRSSISTGLATGSPSSPSEDTSVVGRGTPNAAGAEDDHSDKGTYTIELENRNPEEEEARRMIDKVFGVQQNQDSSFISDPKGGKGKEISDTSKEASQAFPGDSSWVSQWASIAANHTRTDPEGSGAETANFLHKETGDAFESGASLSRGESSSSLTERKRRTLPQPPADDSRAKSNAKAAGQRSEIGEKQDTEPQEKEHKADEECPLPHSHSEMSGKRNQSSTSSPSKAPLRASGSSERRKRSEERKGGAGEGGEKAEKPLVRQGSFTIEKPSGSVPAELIPRINRSGGGRERSDSVGSMDTATLLKDTEAVMAFLEAKLRDENKQDKKSSKTGLPPQGSSGFPPRTDSISPESDPSSASSRARQPSLDLTDDDQTSSFPVSDILSSDQETYSGSLGPSKSDGRSALTSTNACKAGRSLQAATTSSLNKQASLPQPRPTRASLLRRARLGDASDTDLADADRVSVASEVSTTSSTSKPPPSRKGLSRLDMLAQPRRNRLGSISARSDSECTVTRAGASSSRMSAETALRLGLRSSTPTENKLTPRMRANSVSKLTETKTKAVTSGYCSPTVSSSSRWRRLPPEYGSTSEEEFGSGRNAPKHGGRPHARPHHLVPHRSSRLSTAAAPGVGAGGLAAPGGVAVKHRMKEQEEYIRDWTAHSEEIARLFPCVRRISQDLAKDLAILAREIHDVAGEIDSVSSSGTAPSTTVSTAATTPGSAIDTREELVDRVFDESLNFRKIPPVIPAAKPPEVNGKPPELRPRAPDSLEPRALRRRTWNREDVRAAAVLDSLMLNSVSQLSSKIRHSVDKTAGKIRILFKDKDRNWEEIESKLRSESEIPPQKSSNKEIASILFELKRVEKQLQGKDSFSPFLS</sequence>
<feature type="compositionally biased region" description="Polar residues" evidence="2">
    <location>
        <begin position="914"/>
        <end position="934"/>
    </location>
</feature>
<feature type="compositionally biased region" description="Polar residues" evidence="2">
    <location>
        <begin position="64"/>
        <end position="73"/>
    </location>
</feature>
<feature type="compositionally biased region" description="Basic and acidic residues" evidence="2">
    <location>
        <begin position="648"/>
        <end position="672"/>
    </location>
</feature>
<feature type="region of interest" description="Disordered" evidence="2">
    <location>
        <begin position="404"/>
        <end position="713"/>
    </location>
</feature>
<dbReference type="GO" id="GO:0005814">
    <property type="term" value="C:centriole"/>
    <property type="evidence" value="ECO:0007669"/>
    <property type="project" value="TreeGrafter"/>
</dbReference>
<reference evidence="4" key="2">
    <citation type="submission" date="2004-02" db="EMBL/GenBank/DDBJ databases">
        <authorList>
            <consortium name="Genoscope"/>
            <consortium name="Whitehead Institute Centre for Genome Research"/>
        </authorList>
    </citation>
    <scope>NUCLEOTIDE SEQUENCE</scope>
</reference>
<feature type="compositionally biased region" description="Polar residues" evidence="2">
    <location>
        <begin position="628"/>
        <end position="638"/>
    </location>
</feature>
<name>Q4SQJ0_TETNG</name>
<feature type="compositionally biased region" description="Polar residues" evidence="2">
    <location>
        <begin position="479"/>
        <end position="488"/>
    </location>
</feature>
<accession>Q4SQJ0</accession>